<dbReference type="EMBL" id="UINC01033496">
    <property type="protein sequence ID" value="SVB22882.1"/>
    <property type="molecule type" value="Genomic_DNA"/>
</dbReference>
<evidence type="ECO:0000256" key="5">
    <source>
        <dbReference type="ARBA" id="ARBA00023004"/>
    </source>
</evidence>
<dbReference type="InterPro" id="IPR002792">
    <property type="entry name" value="TRAM_dom"/>
</dbReference>
<dbReference type="InterPro" id="IPR023404">
    <property type="entry name" value="rSAM_horseshoe"/>
</dbReference>
<dbReference type="SFLD" id="SFLDF00273">
    <property type="entry name" value="(dimethylallyl)adenosine_tRNA"/>
    <property type="match status" value="1"/>
</dbReference>
<dbReference type="PANTHER" id="PTHR43020:SF2">
    <property type="entry name" value="MITOCHONDRIAL TRNA METHYLTHIOTRANSFERASE CDK5RAP1"/>
    <property type="match status" value="1"/>
</dbReference>
<comment type="cofactor">
    <cofactor evidence="1">
        <name>[4Fe-4S] cluster</name>
        <dbReference type="ChEBI" id="CHEBI:49883"/>
    </cofactor>
</comment>
<protein>
    <recommendedName>
        <fullName evidence="11">tRNA (N6-isopentenyl adenosine(37)-C2)-methylthiotransferase MiaB</fullName>
    </recommendedName>
</protein>
<dbReference type="GO" id="GO:0051539">
    <property type="term" value="F:4 iron, 4 sulfur cluster binding"/>
    <property type="evidence" value="ECO:0007669"/>
    <property type="project" value="UniProtKB-KW"/>
</dbReference>
<keyword evidence="5" id="KW-0408">Iron</keyword>
<keyword evidence="6" id="KW-0411">Iron-sulfur</keyword>
<gene>
    <name evidence="10" type="ORF">METZ01_LOCUS175736</name>
</gene>
<dbReference type="PROSITE" id="PS51449">
    <property type="entry name" value="MTTASE_N"/>
    <property type="match status" value="1"/>
</dbReference>
<dbReference type="InterPro" id="IPR006463">
    <property type="entry name" value="MiaB_methiolase"/>
</dbReference>
<evidence type="ECO:0000256" key="1">
    <source>
        <dbReference type="ARBA" id="ARBA00001966"/>
    </source>
</evidence>
<dbReference type="SFLD" id="SFLDG01061">
    <property type="entry name" value="methylthiotransferase"/>
    <property type="match status" value="1"/>
</dbReference>
<dbReference type="InterPro" id="IPR013848">
    <property type="entry name" value="Methylthiotransferase_N"/>
</dbReference>
<dbReference type="InterPro" id="IPR007197">
    <property type="entry name" value="rSAM"/>
</dbReference>
<dbReference type="PROSITE" id="PS50926">
    <property type="entry name" value="TRAM"/>
    <property type="match status" value="1"/>
</dbReference>
<accession>A0A382CAM3</accession>
<dbReference type="SUPFAM" id="SSF102114">
    <property type="entry name" value="Radical SAM enzymes"/>
    <property type="match status" value="1"/>
</dbReference>
<evidence type="ECO:0000256" key="6">
    <source>
        <dbReference type="ARBA" id="ARBA00023014"/>
    </source>
</evidence>
<dbReference type="GO" id="GO:0035597">
    <property type="term" value="F:tRNA-2-methylthio-N(6)-dimethylallyladenosine(37) synthase activity"/>
    <property type="evidence" value="ECO:0007669"/>
    <property type="project" value="TreeGrafter"/>
</dbReference>
<feature type="domain" description="MTTase N-terminal" evidence="8">
    <location>
        <begin position="33"/>
        <end position="149"/>
    </location>
</feature>
<evidence type="ECO:0000256" key="2">
    <source>
        <dbReference type="ARBA" id="ARBA00022485"/>
    </source>
</evidence>
<reference evidence="10" key="1">
    <citation type="submission" date="2018-05" db="EMBL/GenBank/DDBJ databases">
        <authorList>
            <person name="Lanie J.A."/>
            <person name="Ng W.-L."/>
            <person name="Kazmierczak K.M."/>
            <person name="Andrzejewski T.M."/>
            <person name="Davidsen T.M."/>
            <person name="Wayne K.J."/>
            <person name="Tettelin H."/>
            <person name="Glass J.I."/>
            <person name="Rusch D."/>
            <person name="Podicherti R."/>
            <person name="Tsui H.-C.T."/>
            <person name="Winkler M.E."/>
        </authorList>
    </citation>
    <scope>NUCLEOTIDE SEQUENCE</scope>
</reference>
<dbReference type="InterPro" id="IPR006638">
    <property type="entry name" value="Elp3/MiaA/NifB-like_rSAM"/>
</dbReference>
<dbReference type="CDD" id="cd01335">
    <property type="entry name" value="Radical_SAM"/>
    <property type="match status" value="1"/>
</dbReference>
<evidence type="ECO:0000256" key="4">
    <source>
        <dbReference type="ARBA" id="ARBA00022723"/>
    </source>
</evidence>
<dbReference type="InterPro" id="IPR020612">
    <property type="entry name" value="Methylthiotransferase_CS"/>
</dbReference>
<dbReference type="Gene3D" id="3.80.30.20">
    <property type="entry name" value="tm_1862 like domain"/>
    <property type="match status" value="1"/>
</dbReference>
<sequence>SKTFIGRVMAIQKLHWTPNLSQQPIVGKDNALKSYFIWTIGCQMNTADSNRLGSALQQMGLSEASSMKTADVVILNSCVVRQSAEDKVTGTLGLLKPVKTNNPGSIIALMGCMVGPKTEELAERFKHVDVFMQPQQYEPLLNLLGERLGIDPEGCLGTLTDINADVTSFIPIIQGCDYFCSFCIIPYRRGRQASRPLQDILHEAELLTARGVREVTLLGQTVDAYGLDIPGEGDLADLLCGLQEVQGLDRIRFLTSHPLHMSDKIIQAVAELPKVCEHINLPIQAGDDDVLAAMRRPYTTDDYLRIIDKIRTTVPGVGLSTDLIVGFCGESDAAFRASYDLLEATRFDKVHVAQYSGREGTIADRTLVDDVPQEEKKRRLMAVDALQEQISTGINAQLLNQTMEVLVEAQDKGKWKGRTRTDKLVFFEDERDFHGHMTQVKITKTSPWSLQGMPVTD</sequence>
<keyword evidence="3" id="KW-0949">S-adenosyl-L-methionine</keyword>
<dbReference type="FunFam" id="3.80.30.20:FF:000001">
    <property type="entry name" value="tRNA-2-methylthio-N(6)-dimethylallyladenosine synthase 2"/>
    <property type="match status" value="1"/>
</dbReference>
<dbReference type="SFLD" id="SFLDS00029">
    <property type="entry name" value="Radical_SAM"/>
    <property type="match status" value="1"/>
</dbReference>
<dbReference type="Pfam" id="PF01938">
    <property type="entry name" value="TRAM"/>
    <property type="match status" value="1"/>
</dbReference>
<feature type="domain" description="Radical SAM core" evidence="9">
    <location>
        <begin position="162"/>
        <end position="395"/>
    </location>
</feature>
<dbReference type="Pfam" id="PF04055">
    <property type="entry name" value="Radical_SAM"/>
    <property type="match status" value="1"/>
</dbReference>
<dbReference type="SFLD" id="SFLDG01082">
    <property type="entry name" value="B12-binding_domain_containing"/>
    <property type="match status" value="1"/>
</dbReference>
<dbReference type="SMART" id="SM00729">
    <property type="entry name" value="Elp3"/>
    <property type="match status" value="1"/>
</dbReference>
<feature type="domain" description="TRAM" evidence="7">
    <location>
        <begin position="396"/>
        <end position="456"/>
    </location>
</feature>
<evidence type="ECO:0008006" key="11">
    <source>
        <dbReference type="Google" id="ProtNLM"/>
    </source>
</evidence>
<evidence type="ECO:0000259" key="8">
    <source>
        <dbReference type="PROSITE" id="PS51449"/>
    </source>
</evidence>
<feature type="non-terminal residue" evidence="10">
    <location>
        <position position="1"/>
    </location>
</feature>
<dbReference type="PROSITE" id="PS51918">
    <property type="entry name" value="RADICAL_SAM"/>
    <property type="match status" value="1"/>
</dbReference>
<evidence type="ECO:0000313" key="10">
    <source>
        <dbReference type="EMBL" id="SVB22882.1"/>
    </source>
</evidence>
<evidence type="ECO:0000256" key="3">
    <source>
        <dbReference type="ARBA" id="ARBA00022691"/>
    </source>
</evidence>
<evidence type="ECO:0000259" key="9">
    <source>
        <dbReference type="PROSITE" id="PS51918"/>
    </source>
</evidence>
<keyword evidence="4" id="KW-0479">Metal-binding</keyword>
<dbReference type="Pfam" id="PF00919">
    <property type="entry name" value="UPF0004"/>
    <property type="match status" value="1"/>
</dbReference>
<dbReference type="InterPro" id="IPR005839">
    <property type="entry name" value="Methylthiotransferase"/>
</dbReference>
<dbReference type="Gene3D" id="3.40.50.12160">
    <property type="entry name" value="Methylthiotransferase, N-terminal domain"/>
    <property type="match status" value="1"/>
</dbReference>
<dbReference type="PANTHER" id="PTHR43020">
    <property type="entry name" value="CDK5 REGULATORY SUBUNIT-ASSOCIATED PROTEIN 1"/>
    <property type="match status" value="1"/>
</dbReference>
<dbReference type="PROSITE" id="PS01278">
    <property type="entry name" value="MTTASE_RADICAL"/>
    <property type="match status" value="1"/>
</dbReference>
<organism evidence="10">
    <name type="scientific">marine metagenome</name>
    <dbReference type="NCBI Taxonomy" id="408172"/>
    <lineage>
        <taxon>unclassified sequences</taxon>
        <taxon>metagenomes</taxon>
        <taxon>ecological metagenomes</taxon>
    </lineage>
</organism>
<dbReference type="GO" id="GO:0046872">
    <property type="term" value="F:metal ion binding"/>
    <property type="evidence" value="ECO:0007669"/>
    <property type="project" value="UniProtKB-KW"/>
</dbReference>
<dbReference type="AlphaFoldDB" id="A0A382CAM3"/>
<dbReference type="GO" id="GO:0005829">
    <property type="term" value="C:cytosol"/>
    <property type="evidence" value="ECO:0007669"/>
    <property type="project" value="TreeGrafter"/>
</dbReference>
<proteinExistence type="predicted"/>
<dbReference type="NCBIfam" id="TIGR01574">
    <property type="entry name" value="miaB-methiolase"/>
    <property type="match status" value="1"/>
</dbReference>
<dbReference type="InterPro" id="IPR058240">
    <property type="entry name" value="rSAM_sf"/>
</dbReference>
<dbReference type="FunFam" id="3.40.50.12160:FF:000003">
    <property type="entry name" value="CDK5 regulatory subunit-associated protein 1"/>
    <property type="match status" value="1"/>
</dbReference>
<evidence type="ECO:0000259" key="7">
    <source>
        <dbReference type="PROSITE" id="PS50926"/>
    </source>
</evidence>
<dbReference type="NCBIfam" id="TIGR00089">
    <property type="entry name" value="MiaB/RimO family radical SAM methylthiotransferase"/>
    <property type="match status" value="1"/>
</dbReference>
<dbReference type="InterPro" id="IPR038135">
    <property type="entry name" value="Methylthiotransferase_N_sf"/>
</dbReference>
<name>A0A382CAM3_9ZZZZ</name>
<keyword evidence="2" id="KW-0004">4Fe-4S</keyword>